<dbReference type="SUPFAM" id="SSF54928">
    <property type="entry name" value="RNA-binding domain, RBD"/>
    <property type="match status" value="1"/>
</dbReference>
<sequence length="69" mass="7932">MSSPPVVYEDTASYYTQHATKQLSRVVTVANLTLGTSEEDVRIAFREFGKIQHCFVPLWYTLRVAIWPI</sequence>
<comment type="caution">
    <text evidence="2">The sequence shown here is derived from an EMBL/GenBank/DDBJ whole genome shotgun (WGS) entry which is preliminary data.</text>
</comment>
<accession>A0A5B0RRV2</accession>
<dbReference type="InterPro" id="IPR012677">
    <property type="entry name" value="Nucleotide-bd_a/b_plait_sf"/>
</dbReference>
<evidence type="ECO:0000259" key="1">
    <source>
        <dbReference type="Pfam" id="PF00076"/>
    </source>
</evidence>
<dbReference type="Gene3D" id="3.30.70.330">
    <property type="match status" value="1"/>
</dbReference>
<dbReference type="CDD" id="cd00590">
    <property type="entry name" value="RRM_SF"/>
    <property type="match status" value="1"/>
</dbReference>
<dbReference type="Proteomes" id="UP000325313">
    <property type="component" value="Unassembled WGS sequence"/>
</dbReference>
<proteinExistence type="predicted"/>
<dbReference type="Pfam" id="PF00076">
    <property type="entry name" value="RRM_1"/>
    <property type="match status" value="1"/>
</dbReference>
<gene>
    <name evidence="2" type="ORF">PGTUg99_011208</name>
</gene>
<dbReference type="AlphaFoldDB" id="A0A5B0RRV2"/>
<dbReference type="InterPro" id="IPR035979">
    <property type="entry name" value="RBD_domain_sf"/>
</dbReference>
<dbReference type="EMBL" id="VDEP01000139">
    <property type="protein sequence ID" value="KAA1128746.1"/>
    <property type="molecule type" value="Genomic_DNA"/>
</dbReference>
<organism evidence="2 3">
    <name type="scientific">Puccinia graminis f. sp. tritici</name>
    <dbReference type="NCBI Taxonomy" id="56615"/>
    <lineage>
        <taxon>Eukaryota</taxon>
        <taxon>Fungi</taxon>
        <taxon>Dikarya</taxon>
        <taxon>Basidiomycota</taxon>
        <taxon>Pucciniomycotina</taxon>
        <taxon>Pucciniomycetes</taxon>
        <taxon>Pucciniales</taxon>
        <taxon>Pucciniaceae</taxon>
        <taxon>Puccinia</taxon>
    </lineage>
</organism>
<dbReference type="InterPro" id="IPR000504">
    <property type="entry name" value="RRM_dom"/>
</dbReference>
<evidence type="ECO:0000313" key="3">
    <source>
        <dbReference type="Proteomes" id="UP000325313"/>
    </source>
</evidence>
<feature type="domain" description="RRM" evidence="1">
    <location>
        <begin position="27"/>
        <end position="57"/>
    </location>
</feature>
<protein>
    <recommendedName>
        <fullName evidence="1">RRM domain-containing protein</fullName>
    </recommendedName>
</protein>
<evidence type="ECO:0000313" key="2">
    <source>
        <dbReference type="EMBL" id="KAA1128746.1"/>
    </source>
</evidence>
<name>A0A5B0RRV2_PUCGR</name>
<reference evidence="2 3" key="1">
    <citation type="submission" date="2019-05" db="EMBL/GenBank/DDBJ databases">
        <title>Emergence of the Ug99 lineage of the wheat stem rust pathogen through somatic hybridization.</title>
        <authorList>
            <person name="Li F."/>
            <person name="Upadhyaya N.M."/>
            <person name="Sperschneider J."/>
            <person name="Matny O."/>
            <person name="Nguyen-Phuc H."/>
            <person name="Mago R."/>
            <person name="Raley C."/>
            <person name="Miller M.E."/>
            <person name="Silverstein K.A.T."/>
            <person name="Henningsen E."/>
            <person name="Hirsch C.D."/>
            <person name="Visser B."/>
            <person name="Pretorius Z.A."/>
            <person name="Steffenson B.J."/>
            <person name="Schwessinger B."/>
            <person name="Dodds P.N."/>
            <person name="Figueroa M."/>
        </authorList>
    </citation>
    <scope>NUCLEOTIDE SEQUENCE [LARGE SCALE GENOMIC DNA]</scope>
    <source>
        <strain evidence="2 3">Ug99</strain>
    </source>
</reference>
<dbReference type="GO" id="GO:0003723">
    <property type="term" value="F:RNA binding"/>
    <property type="evidence" value="ECO:0007669"/>
    <property type="project" value="InterPro"/>
</dbReference>